<dbReference type="SUPFAM" id="SSF56281">
    <property type="entry name" value="Metallo-hydrolase/oxidoreductase"/>
    <property type="match status" value="1"/>
</dbReference>
<evidence type="ECO:0000256" key="2">
    <source>
        <dbReference type="SAM" id="MobiDB-lite"/>
    </source>
</evidence>
<dbReference type="PANTHER" id="PTHR11203:SF37">
    <property type="entry name" value="INTEGRATOR COMPLEX SUBUNIT 11"/>
    <property type="match status" value="1"/>
</dbReference>
<dbReference type="CDD" id="cd16295">
    <property type="entry name" value="TTHA0252-CPSF-like_MBL-fold"/>
    <property type="match status" value="1"/>
</dbReference>
<feature type="domain" description="Metallo-beta-lactamase" evidence="3">
    <location>
        <begin position="15"/>
        <end position="242"/>
    </location>
</feature>
<evidence type="ECO:0000313" key="5">
    <source>
        <dbReference type="EMBL" id="MCP8886469.1"/>
    </source>
</evidence>
<dbReference type="Pfam" id="PF00753">
    <property type="entry name" value="Lactamase_B"/>
    <property type="match status" value="1"/>
</dbReference>
<dbReference type="InterPro" id="IPR022712">
    <property type="entry name" value="Beta_Casp"/>
</dbReference>
<dbReference type="AlphaFoldDB" id="A0A9Q4AME0"/>
<reference evidence="5" key="1">
    <citation type="submission" date="2022-06" db="EMBL/GenBank/DDBJ databases">
        <title>Devosia sp. XJ19-45 genome assembly.</title>
        <authorList>
            <person name="Li B."/>
            <person name="Cai M."/>
            <person name="Nie G."/>
            <person name="Li W."/>
        </authorList>
    </citation>
    <scope>NUCLEOTIDE SEQUENCE</scope>
    <source>
        <strain evidence="5">XJ19-45</strain>
    </source>
</reference>
<dbReference type="Pfam" id="PF07521">
    <property type="entry name" value="RMMBL"/>
    <property type="match status" value="1"/>
</dbReference>
<dbReference type="RefSeq" id="WP_254673840.1">
    <property type="nucleotide sequence ID" value="NZ_JAMWDU010000002.1"/>
</dbReference>
<dbReference type="EMBL" id="JAMWDU010000002">
    <property type="protein sequence ID" value="MCP8886469.1"/>
    <property type="molecule type" value="Genomic_DNA"/>
</dbReference>
<dbReference type="GO" id="GO:0004521">
    <property type="term" value="F:RNA endonuclease activity"/>
    <property type="evidence" value="ECO:0007669"/>
    <property type="project" value="TreeGrafter"/>
</dbReference>
<evidence type="ECO:0000313" key="6">
    <source>
        <dbReference type="Proteomes" id="UP001060275"/>
    </source>
</evidence>
<accession>A0A9Q4AME0</accession>
<feature type="domain" description="Beta-Casp" evidence="4">
    <location>
        <begin position="258"/>
        <end position="379"/>
    </location>
</feature>
<keyword evidence="6" id="KW-1185">Reference proteome</keyword>
<comment type="caution">
    <text evidence="5">The sequence shown here is derived from an EMBL/GenBank/DDBJ whole genome shotgun (WGS) entry which is preliminary data.</text>
</comment>
<dbReference type="SMART" id="SM00849">
    <property type="entry name" value="Lactamase_B"/>
    <property type="match status" value="1"/>
</dbReference>
<evidence type="ECO:0000259" key="4">
    <source>
        <dbReference type="SMART" id="SM01027"/>
    </source>
</evidence>
<gene>
    <name evidence="5" type="ORF">NF348_05080</name>
</gene>
<dbReference type="InterPro" id="IPR001279">
    <property type="entry name" value="Metallo-B-lactamas"/>
</dbReference>
<dbReference type="GO" id="GO:0016787">
    <property type="term" value="F:hydrolase activity"/>
    <property type="evidence" value="ECO:0007669"/>
    <property type="project" value="UniProtKB-KW"/>
</dbReference>
<dbReference type="InterPro" id="IPR036866">
    <property type="entry name" value="RibonucZ/Hydroxyglut_hydro"/>
</dbReference>
<name>A0A9Q4AME0_9HYPH</name>
<organism evidence="5 6">
    <name type="scientific">Devosia ureilytica</name>
    <dbReference type="NCBI Taxonomy" id="2952754"/>
    <lineage>
        <taxon>Bacteria</taxon>
        <taxon>Pseudomonadati</taxon>
        <taxon>Pseudomonadota</taxon>
        <taxon>Alphaproteobacteria</taxon>
        <taxon>Hyphomicrobiales</taxon>
        <taxon>Devosiaceae</taxon>
        <taxon>Devosia</taxon>
    </lineage>
</organism>
<evidence type="ECO:0000256" key="1">
    <source>
        <dbReference type="ARBA" id="ARBA00022801"/>
    </source>
</evidence>
<dbReference type="Gene3D" id="3.40.50.10890">
    <property type="match status" value="1"/>
</dbReference>
<dbReference type="Proteomes" id="UP001060275">
    <property type="component" value="Unassembled WGS sequence"/>
</dbReference>
<protein>
    <submittedName>
        <fullName evidence="5">MBL fold metallo-hydrolase</fullName>
    </submittedName>
</protein>
<dbReference type="SMART" id="SM01027">
    <property type="entry name" value="Beta-Casp"/>
    <property type="match status" value="1"/>
</dbReference>
<sequence>MTVTLHFHGASGTVTGSCYRVVHQKGQFLVDCGLFQGNKSVRELNLKPTPFDPKAIDFLLLTHAHIDHAGLLPKLYAQGWRGPMWMTEPTAGLLEYLLPDSASIQEGEAERETRKRSRRGDEPVKPLYSMADAEEALDHRQTCRYGEWIEPGPGVRARYWNAGHIIGSASIEVEVLDGDDKPVRLMFSGDIGPDEKVFYNEPEGPSGFDYILCESTYGGRERADYTLQERRAALKAEIQAAMQRGGNLIIPTFAVERSQELLHDIGTLIKTGEIDPRLVVLDSPLASKVTGVYRKYARMFEDTELSADELFNDERFRIIEAVEDSKALNAIKGGAIIMSASGMADAGRIKHHLRNNLIRSNATVLFVGYQAPGTLGQVILSGAREVRIHGSLVPVRAAIRSMGNYSAHADHSELMDWIAHRLPAHGALFLTHGEEEERNALRAALINAGKLGGDQVILPELDDFFELTAAGVQAARTPAARRVDLKQMPSDWHNAFSDFTIRLSQRLHDLPDAEKLELMQALQGRLSEMGAEPSPKGRPTPVTPVETAGYDE</sequence>
<dbReference type="Gene3D" id="3.60.15.10">
    <property type="entry name" value="Ribonuclease Z/Hydroxyacylglutathione hydrolase-like"/>
    <property type="match status" value="1"/>
</dbReference>
<feature type="region of interest" description="Disordered" evidence="2">
    <location>
        <begin position="525"/>
        <end position="552"/>
    </location>
</feature>
<feature type="region of interest" description="Disordered" evidence="2">
    <location>
        <begin position="105"/>
        <end position="125"/>
    </location>
</feature>
<dbReference type="PANTHER" id="PTHR11203">
    <property type="entry name" value="CLEAVAGE AND POLYADENYLATION SPECIFICITY FACTOR FAMILY MEMBER"/>
    <property type="match status" value="1"/>
</dbReference>
<feature type="compositionally biased region" description="Basic and acidic residues" evidence="2">
    <location>
        <begin position="108"/>
        <end position="124"/>
    </location>
</feature>
<evidence type="ECO:0000259" key="3">
    <source>
        <dbReference type="SMART" id="SM00849"/>
    </source>
</evidence>
<proteinExistence type="predicted"/>
<dbReference type="Pfam" id="PF10996">
    <property type="entry name" value="Beta-Casp"/>
    <property type="match status" value="1"/>
</dbReference>
<dbReference type="InterPro" id="IPR011108">
    <property type="entry name" value="RMMBL"/>
</dbReference>
<keyword evidence="1" id="KW-0378">Hydrolase</keyword>
<dbReference type="InterPro" id="IPR050698">
    <property type="entry name" value="MBL"/>
</dbReference>